<feature type="compositionally biased region" description="Basic and acidic residues" evidence="1">
    <location>
        <begin position="66"/>
        <end position="98"/>
    </location>
</feature>
<dbReference type="InterPro" id="IPR037647">
    <property type="entry name" value="HIRIP3"/>
</dbReference>
<dbReference type="Proteomes" id="UP000234585">
    <property type="component" value="Unassembled WGS sequence"/>
</dbReference>
<evidence type="ECO:0000313" key="2">
    <source>
        <dbReference type="EMBL" id="PLB38428.1"/>
    </source>
</evidence>
<organism evidence="2 3">
    <name type="scientific">Aspergillus candidus</name>
    <dbReference type="NCBI Taxonomy" id="41067"/>
    <lineage>
        <taxon>Eukaryota</taxon>
        <taxon>Fungi</taxon>
        <taxon>Dikarya</taxon>
        <taxon>Ascomycota</taxon>
        <taxon>Pezizomycotina</taxon>
        <taxon>Eurotiomycetes</taxon>
        <taxon>Eurotiomycetidae</taxon>
        <taxon>Eurotiales</taxon>
        <taxon>Aspergillaceae</taxon>
        <taxon>Aspergillus</taxon>
        <taxon>Aspergillus subgen. Circumdati</taxon>
    </lineage>
</organism>
<gene>
    <name evidence="2" type="ORF">BDW47DRAFT_117420</name>
</gene>
<evidence type="ECO:0000256" key="1">
    <source>
        <dbReference type="SAM" id="MobiDB-lite"/>
    </source>
</evidence>
<feature type="compositionally biased region" description="Basic and acidic residues" evidence="1">
    <location>
        <begin position="192"/>
        <end position="208"/>
    </location>
</feature>
<dbReference type="GeneID" id="36522238"/>
<evidence type="ECO:0000313" key="3">
    <source>
        <dbReference type="Proteomes" id="UP000234585"/>
    </source>
</evidence>
<feature type="region of interest" description="Disordered" evidence="1">
    <location>
        <begin position="330"/>
        <end position="370"/>
    </location>
</feature>
<feature type="region of interest" description="Disordered" evidence="1">
    <location>
        <begin position="1"/>
        <end position="28"/>
    </location>
</feature>
<name>A0A2I2FCR6_ASPCN</name>
<dbReference type="OrthoDB" id="552755at2759"/>
<dbReference type="RefSeq" id="XP_024672440.1">
    <property type="nucleotide sequence ID" value="XM_024815078.1"/>
</dbReference>
<dbReference type="STRING" id="41067.A0A2I2FCR6"/>
<feature type="compositionally biased region" description="Basic and acidic residues" evidence="1">
    <location>
        <begin position="247"/>
        <end position="258"/>
    </location>
</feature>
<keyword evidence="3" id="KW-1185">Reference proteome</keyword>
<feature type="compositionally biased region" description="Acidic residues" evidence="1">
    <location>
        <begin position="139"/>
        <end position="149"/>
    </location>
</feature>
<dbReference type="GO" id="GO:0005634">
    <property type="term" value="C:nucleus"/>
    <property type="evidence" value="ECO:0007669"/>
    <property type="project" value="TreeGrafter"/>
</dbReference>
<feature type="compositionally biased region" description="Basic and acidic residues" evidence="1">
    <location>
        <begin position="163"/>
        <end position="178"/>
    </location>
</feature>
<dbReference type="EMBL" id="KZ559136">
    <property type="protein sequence ID" value="PLB38428.1"/>
    <property type="molecule type" value="Genomic_DNA"/>
</dbReference>
<evidence type="ECO:0008006" key="4">
    <source>
        <dbReference type="Google" id="ProtNLM"/>
    </source>
</evidence>
<accession>A0A2I2FCR6</accession>
<feature type="compositionally biased region" description="Basic residues" evidence="1">
    <location>
        <begin position="237"/>
        <end position="246"/>
    </location>
</feature>
<feature type="compositionally biased region" description="Basic and acidic residues" evidence="1">
    <location>
        <begin position="218"/>
        <end position="234"/>
    </location>
</feature>
<feature type="compositionally biased region" description="Polar residues" evidence="1">
    <location>
        <begin position="107"/>
        <end position="125"/>
    </location>
</feature>
<dbReference type="PANTHER" id="PTHR15410">
    <property type="entry name" value="HIRA-INTERACTING PROTEIN 3"/>
    <property type="match status" value="1"/>
</dbReference>
<sequence length="370" mass="40789">MAPRYALSESESGPDAEEAPAAPSGKTLEKALRDAVAAVYKSKKMEELTIKRIRLAAAKRLDLDEGFFKSSDWKGRSEQVIKDEVEVQDKAAQDSERGVDDDEGNGTAETPQKAKSTGRTKSAGGTASRKRRKETTPGSEDEAGESPSEEDVKKPTKKQAKTTQDKPSRKVSKDRVSDSSDGSNDDEDEGEEQQKPSEEPTTDAKADSESEMSVVLDEEPKPSRPRKKSTDGPSRKGAAKKPAPKAKGKDADPDPDQAEIKRLQGWLLKCGIRKMWARELAPYETPKAKIKHLKGMLKDAGMEGRYSVEKARQIQETRELQADLEMVQEGAKRWGKGSGDENSDEEQPRRRLNRGRKTLAFLDSDGEESD</sequence>
<proteinExistence type="predicted"/>
<dbReference type="PANTHER" id="PTHR15410:SF2">
    <property type="entry name" value="HIRA-INTERACTING PROTEIN 3"/>
    <property type="match status" value="1"/>
</dbReference>
<reference evidence="2 3" key="1">
    <citation type="submission" date="2017-12" db="EMBL/GenBank/DDBJ databases">
        <authorList>
            <consortium name="DOE Joint Genome Institute"/>
            <person name="Haridas S."/>
            <person name="Kjaerbolling I."/>
            <person name="Vesth T.C."/>
            <person name="Frisvad J.C."/>
            <person name="Nybo J.L."/>
            <person name="Theobald S."/>
            <person name="Kuo A."/>
            <person name="Bowyer P."/>
            <person name="Matsuda Y."/>
            <person name="Mondo S."/>
            <person name="Lyhne E.K."/>
            <person name="Kogle M.E."/>
            <person name="Clum A."/>
            <person name="Lipzen A."/>
            <person name="Salamov A."/>
            <person name="Ngan C.Y."/>
            <person name="Daum C."/>
            <person name="Chiniquy J."/>
            <person name="Barry K."/>
            <person name="LaButti K."/>
            <person name="Simmons B.A."/>
            <person name="Magnuson J.K."/>
            <person name="Mortensen U.H."/>
            <person name="Larsen T.O."/>
            <person name="Grigoriev I.V."/>
            <person name="Baker S.E."/>
            <person name="Andersen M.R."/>
            <person name="Nordberg H.P."/>
            <person name="Cantor M.N."/>
            <person name="Hua S.X."/>
        </authorList>
    </citation>
    <scope>NUCLEOTIDE SEQUENCE [LARGE SCALE GENOMIC DNA]</scope>
    <source>
        <strain evidence="2 3">CBS 102.13</strain>
    </source>
</reference>
<protein>
    <recommendedName>
        <fullName evidence="4">Transcriptional regulator</fullName>
    </recommendedName>
</protein>
<feature type="region of interest" description="Disordered" evidence="1">
    <location>
        <begin position="66"/>
        <end position="258"/>
    </location>
</feature>
<dbReference type="AlphaFoldDB" id="A0A2I2FCR6"/>